<dbReference type="InterPro" id="IPR046563">
    <property type="entry name" value="DUF6715"/>
</dbReference>
<keyword evidence="1" id="KW-1133">Transmembrane helix</keyword>
<dbReference type="EMBL" id="FMKA01000030">
    <property type="protein sequence ID" value="SCP99014.1"/>
    <property type="molecule type" value="Genomic_DNA"/>
</dbReference>
<name>A0A1D3TXI0_9FIRM</name>
<reference evidence="2 3" key="1">
    <citation type="submission" date="2016-09" db="EMBL/GenBank/DDBJ databases">
        <authorList>
            <person name="Capua I."/>
            <person name="De Benedictis P."/>
            <person name="Joannis T."/>
            <person name="Lombin L.H."/>
            <person name="Cattoli G."/>
        </authorList>
    </citation>
    <scope>NUCLEOTIDE SEQUENCE [LARGE SCALE GENOMIC DNA]</scope>
    <source>
        <strain evidence="2 3">GluBS11</strain>
    </source>
</reference>
<dbReference type="STRING" id="1619234.SAMN05421730_103038"/>
<evidence type="ECO:0000256" key="1">
    <source>
        <dbReference type="SAM" id="Phobius"/>
    </source>
</evidence>
<proteinExistence type="predicted"/>
<gene>
    <name evidence="2" type="ORF">SAMN05421730_103038</name>
</gene>
<organism evidence="2 3">
    <name type="scientific">Anaerobium acetethylicum</name>
    <dbReference type="NCBI Taxonomy" id="1619234"/>
    <lineage>
        <taxon>Bacteria</taxon>
        <taxon>Bacillati</taxon>
        <taxon>Bacillota</taxon>
        <taxon>Clostridia</taxon>
        <taxon>Lachnospirales</taxon>
        <taxon>Lachnospiraceae</taxon>
        <taxon>Anaerobium</taxon>
    </lineage>
</organism>
<dbReference type="AlphaFoldDB" id="A0A1D3TXI0"/>
<evidence type="ECO:0000313" key="3">
    <source>
        <dbReference type="Proteomes" id="UP000199315"/>
    </source>
</evidence>
<dbReference type="Pfam" id="PF20462">
    <property type="entry name" value="DUF6715"/>
    <property type="match status" value="1"/>
</dbReference>
<dbReference type="RefSeq" id="WP_091236271.1">
    <property type="nucleotide sequence ID" value="NZ_FMKA01000030.1"/>
</dbReference>
<dbReference type="Proteomes" id="UP000199315">
    <property type="component" value="Unassembled WGS sequence"/>
</dbReference>
<keyword evidence="1" id="KW-0812">Transmembrane</keyword>
<keyword evidence="3" id="KW-1185">Reference proteome</keyword>
<protein>
    <submittedName>
        <fullName evidence="2">Uncharacterized protein</fullName>
    </submittedName>
</protein>
<feature type="transmembrane region" description="Helical" evidence="1">
    <location>
        <begin position="25"/>
        <end position="46"/>
    </location>
</feature>
<dbReference type="OrthoDB" id="9795825at2"/>
<keyword evidence="1" id="KW-0472">Membrane</keyword>
<sequence length="216" mass="24738">MKKRSSLYVPPTSREGNLNGGKKTLIKNIAVVVVLAALILLFYYHISNKDGKTDQLPAEQTEVEKILAEDLEKEYPLTPKEVVKLYSSIIRCFYNETYTDEELKALGNKARGLFDEEFLHVNPEKTYFENLNADIAEYKAAERTIFNTIIDDSSAVQYYTEADREYAVLKASYTLSDKNGYQKANHEFILRKDAESRWKILGWKLADTAAEANEDE</sequence>
<evidence type="ECO:0000313" key="2">
    <source>
        <dbReference type="EMBL" id="SCP99014.1"/>
    </source>
</evidence>
<accession>A0A1D3TXI0</accession>